<dbReference type="CDD" id="cd04478">
    <property type="entry name" value="RPA2_DBD_D"/>
    <property type="match status" value="1"/>
</dbReference>
<dbReference type="GO" id="GO:0000781">
    <property type="term" value="C:chromosome, telomeric region"/>
    <property type="evidence" value="ECO:0007669"/>
    <property type="project" value="TreeGrafter"/>
</dbReference>
<evidence type="ECO:0008006" key="14">
    <source>
        <dbReference type="Google" id="ProtNLM"/>
    </source>
</evidence>
<dbReference type="Gene3D" id="2.40.50.140">
    <property type="entry name" value="Nucleic acid-binding proteins"/>
    <property type="match status" value="1"/>
</dbReference>
<proteinExistence type="inferred from homology"/>
<dbReference type="FunFam" id="1.10.10.10:FF:000168">
    <property type="entry name" value="Replication protein A 32 kDa subunit"/>
    <property type="match status" value="1"/>
</dbReference>
<dbReference type="Pfam" id="PF08784">
    <property type="entry name" value="RPA_C"/>
    <property type="match status" value="1"/>
</dbReference>
<evidence type="ECO:0000313" key="13">
    <source>
        <dbReference type="Proteomes" id="UP001141806"/>
    </source>
</evidence>
<dbReference type="PIRSF" id="PIRSF036949">
    <property type="entry name" value="RPA32"/>
    <property type="match status" value="1"/>
</dbReference>
<evidence type="ECO:0000256" key="9">
    <source>
        <dbReference type="SAM" id="MobiDB-lite"/>
    </source>
</evidence>
<dbReference type="InterPro" id="IPR036388">
    <property type="entry name" value="WH-like_DNA-bd_sf"/>
</dbReference>
<accession>A0A9Q0K233</accession>
<evidence type="ECO:0000256" key="6">
    <source>
        <dbReference type="ARBA" id="ARBA00023172"/>
    </source>
</evidence>
<dbReference type="Gene3D" id="1.10.10.10">
    <property type="entry name" value="Winged helix-like DNA-binding domain superfamily/Winged helix DNA-binding domain"/>
    <property type="match status" value="1"/>
</dbReference>
<comment type="subcellular location">
    <subcellularLocation>
        <location evidence="1">Nucleus</location>
    </subcellularLocation>
</comment>
<keyword evidence="7" id="KW-0234">DNA repair</keyword>
<feature type="domain" description="Replication protein A C-terminal" evidence="11">
    <location>
        <begin position="163"/>
        <end position="272"/>
    </location>
</feature>
<feature type="region of interest" description="Disordered" evidence="9">
    <location>
        <begin position="15"/>
        <end position="36"/>
    </location>
</feature>
<evidence type="ECO:0000256" key="2">
    <source>
        <dbReference type="ARBA" id="ARBA00007815"/>
    </source>
</evidence>
<dbReference type="SUPFAM" id="SSF50249">
    <property type="entry name" value="Nucleic acid-binding proteins"/>
    <property type="match status" value="1"/>
</dbReference>
<name>A0A9Q0K233_9MAGN</name>
<reference evidence="12" key="1">
    <citation type="journal article" date="2023" name="Plant J.">
        <title>The genome of the king protea, Protea cynaroides.</title>
        <authorList>
            <person name="Chang J."/>
            <person name="Duong T.A."/>
            <person name="Schoeman C."/>
            <person name="Ma X."/>
            <person name="Roodt D."/>
            <person name="Barker N."/>
            <person name="Li Z."/>
            <person name="Van de Peer Y."/>
            <person name="Mizrachi E."/>
        </authorList>
    </citation>
    <scope>NUCLEOTIDE SEQUENCE</scope>
    <source>
        <tissue evidence="12">Young leaves</tissue>
    </source>
</reference>
<dbReference type="InterPro" id="IPR040260">
    <property type="entry name" value="RFA2-like"/>
</dbReference>
<dbReference type="InterPro" id="IPR036390">
    <property type="entry name" value="WH_DNA-bd_sf"/>
</dbReference>
<evidence type="ECO:0000259" key="11">
    <source>
        <dbReference type="Pfam" id="PF08784"/>
    </source>
</evidence>
<dbReference type="GO" id="GO:0006289">
    <property type="term" value="P:nucleotide-excision repair"/>
    <property type="evidence" value="ECO:0007669"/>
    <property type="project" value="TreeGrafter"/>
</dbReference>
<dbReference type="GO" id="GO:0005662">
    <property type="term" value="C:DNA replication factor A complex"/>
    <property type="evidence" value="ECO:0007669"/>
    <property type="project" value="TreeGrafter"/>
</dbReference>
<keyword evidence="5" id="KW-0238">DNA-binding</keyword>
<dbReference type="InterPro" id="IPR012340">
    <property type="entry name" value="NA-bd_OB-fold"/>
</dbReference>
<evidence type="ECO:0000256" key="8">
    <source>
        <dbReference type="ARBA" id="ARBA00023242"/>
    </source>
</evidence>
<comment type="similarity">
    <text evidence="2">Belongs to the replication factor A protein 2 family.</text>
</comment>
<evidence type="ECO:0000256" key="7">
    <source>
        <dbReference type="ARBA" id="ARBA00023204"/>
    </source>
</evidence>
<evidence type="ECO:0000313" key="12">
    <source>
        <dbReference type="EMBL" id="KAJ4959120.1"/>
    </source>
</evidence>
<comment type="caution">
    <text evidence="12">The sequence shown here is derived from an EMBL/GenBank/DDBJ whole genome shotgun (WGS) entry which is preliminary data.</text>
</comment>
<dbReference type="PANTHER" id="PTHR13989">
    <property type="entry name" value="REPLICATION PROTEIN A-RELATED"/>
    <property type="match status" value="1"/>
</dbReference>
<dbReference type="GO" id="GO:0006260">
    <property type="term" value="P:DNA replication"/>
    <property type="evidence" value="ECO:0007669"/>
    <property type="project" value="UniProtKB-KW"/>
</dbReference>
<dbReference type="OrthoDB" id="25571at2759"/>
<dbReference type="Proteomes" id="UP001141806">
    <property type="component" value="Unassembled WGS sequence"/>
</dbReference>
<evidence type="ECO:0000256" key="4">
    <source>
        <dbReference type="ARBA" id="ARBA00022763"/>
    </source>
</evidence>
<evidence type="ECO:0000259" key="10">
    <source>
        <dbReference type="Pfam" id="PF01336"/>
    </source>
</evidence>
<dbReference type="GO" id="GO:0003697">
    <property type="term" value="F:single-stranded DNA binding"/>
    <property type="evidence" value="ECO:0007669"/>
    <property type="project" value="TreeGrafter"/>
</dbReference>
<keyword evidence="4" id="KW-0227">DNA damage</keyword>
<evidence type="ECO:0000256" key="1">
    <source>
        <dbReference type="ARBA" id="ARBA00004123"/>
    </source>
</evidence>
<dbReference type="FunFam" id="2.40.50.140:FF:000184">
    <property type="entry name" value="replication protein A 32 kDa subunit A-like"/>
    <property type="match status" value="1"/>
</dbReference>
<keyword evidence="13" id="KW-1185">Reference proteome</keyword>
<keyword evidence="8" id="KW-0539">Nucleus</keyword>
<dbReference type="SUPFAM" id="SSF46785">
    <property type="entry name" value="Winged helix' DNA-binding domain"/>
    <property type="match status" value="1"/>
</dbReference>
<dbReference type="GO" id="GO:0035861">
    <property type="term" value="C:site of double-strand break"/>
    <property type="evidence" value="ECO:0007669"/>
    <property type="project" value="TreeGrafter"/>
</dbReference>
<sequence length="281" mass="30977">MFASQFDGNAAFSGGGFMPSQATQNPDVGFSSNKNRDSQGLLPLTVKQISEASVSNDDKSNFLVDGVSVNNVTMVGMVLNRVERVTDIAFTLDDGTGRIECNRWVNEAVDTKEMEGIQEGMYVQIHGHLKGFQGKRHLVAFAVRPVTDFNEITCHFLECIYVHLYNTKLKAQGGAPTQGQTMGSVMNTPMQKESKGYQAGTPNQFSGQFGMDGLKDIDQKVLDYLQQPSNLGREKGVHRDELGQHLKIPLDKIMESIRALEEEGLIYSTIDECHYKSTGNG</sequence>
<dbReference type="PANTHER" id="PTHR13989:SF16">
    <property type="entry name" value="REPLICATION PROTEIN A2"/>
    <property type="match status" value="1"/>
</dbReference>
<dbReference type="InterPro" id="IPR014646">
    <property type="entry name" value="Rfa2/RPA32"/>
</dbReference>
<organism evidence="12 13">
    <name type="scientific">Protea cynaroides</name>
    <dbReference type="NCBI Taxonomy" id="273540"/>
    <lineage>
        <taxon>Eukaryota</taxon>
        <taxon>Viridiplantae</taxon>
        <taxon>Streptophyta</taxon>
        <taxon>Embryophyta</taxon>
        <taxon>Tracheophyta</taxon>
        <taxon>Spermatophyta</taxon>
        <taxon>Magnoliopsida</taxon>
        <taxon>Proteales</taxon>
        <taxon>Proteaceae</taxon>
        <taxon>Protea</taxon>
    </lineage>
</organism>
<dbReference type="InterPro" id="IPR004365">
    <property type="entry name" value="NA-bd_OB_tRNA"/>
</dbReference>
<keyword evidence="6" id="KW-0233">DNA recombination</keyword>
<dbReference type="InterPro" id="IPR014892">
    <property type="entry name" value="RPA_C"/>
</dbReference>
<dbReference type="AlphaFoldDB" id="A0A9Q0K233"/>
<protein>
    <recommendedName>
        <fullName evidence="14">Replication protein A 32 kDa subunit</fullName>
    </recommendedName>
</protein>
<keyword evidence="3" id="KW-0235">DNA replication</keyword>
<evidence type="ECO:0000256" key="3">
    <source>
        <dbReference type="ARBA" id="ARBA00022705"/>
    </source>
</evidence>
<feature type="compositionally biased region" description="Polar residues" evidence="9">
    <location>
        <begin position="20"/>
        <end position="33"/>
    </location>
</feature>
<evidence type="ECO:0000256" key="5">
    <source>
        <dbReference type="ARBA" id="ARBA00023125"/>
    </source>
</evidence>
<dbReference type="Pfam" id="PF01336">
    <property type="entry name" value="tRNA_anti-codon"/>
    <property type="match status" value="1"/>
</dbReference>
<dbReference type="GO" id="GO:0000724">
    <property type="term" value="P:double-strand break repair via homologous recombination"/>
    <property type="evidence" value="ECO:0007669"/>
    <property type="project" value="TreeGrafter"/>
</dbReference>
<gene>
    <name evidence="12" type="ORF">NE237_026231</name>
</gene>
<dbReference type="EMBL" id="JAMYWD010000010">
    <property type="protein sequence ID" value="KAJ4959120.1"/>
    <property type="molecule type" value="Genomic_DNA"/>
</dbReference>
<feature type="domain" description="OB" evidence="10">
    <location>
        <begin position="72"/>
        <end position="145"/>
    </location>
</feature>